<dbReference type="Proteomes" id="UP000546200">
    <property type="component" value="Unassembled WGS sequence"/>
</dbReference>
<evidence type="ECO:0000256" key="2">
    <source>
        <dbReference type="ARBA" id="ARBA00023136"/>
    </source>
</evidence>
<evidence type="ECO:0000259" key="8">
    <source>
        <dbReference type="Pfam" id="PF07715"/>
    </source>
</evidence>
<sequence>MLRSVDGSRDATKDNLSQLLRTGASVTALCMFALAGPALAQTGNAAGQNTAGSTSPTNAPNADQTANPQDATTTATPPTSAPEGQAAPATDDAGSDDVVVTGIRQSLANAQNIKRNSDTVVDAITAQDIGALPDRSVTEALQRVPGVSINRFAGNNDPDHFSVEGSGVNVRGLNFVRSEFNGRDTFSAGIGGQSINFADVPAELLGSVEVYKNATADLIEGGLAGTVNLNTRKPFDNKGFHIGGGVEANYGDFAKKWSPTGSLLVSNTWDTEIGRFGLLANASYSQLKSRADGIQVTNYQTRDGVQAATGTGTNTTVTCRSQLPGTTDTTRIFNADGSSIYRGCGVAGLAGADGFADPTALAYAPIGGQFRSQDYNRKRDGQALAVQWQSNDEKALFTAQFLRTHSSNAWGEHTFETAPDLSEYNTYPAGCQQNDRGPLNGAGNTTTRAECAINSAGQFTFGANQRGNGYNPAGGSFGNYVYDENGLFQSGYVTLPGTGWRTASSGSATTTVPTGGIQQSLSRRQVYDENLVKDAGLNLKINPDDHWSINLDADYTYARHQVTDLSIFGSTFADQELDLTGKLPSVIAHKPLTLAANWAAPNAALAAANDQQYFAGRDFQFWRAAMDHIEDSTGDEYQIKGDFAYKFNDGDLFQRIKFGARYAERSQDVRYTAYNWGAISEIWSGAPVTLNQGDTSRSSLYNFDNFFRGKTGGPPQAYYYNGDLVSGYNDAVAFAQTQNDIWRNQNGATASNRFLGAGQRAGAIPGTAFLPSEVANVRQEDSSAYAMIQWGNSDPIFGDIRASGNFGLRYVHTDIYSRTATAIPNRADLGVQDPFDTRCRVTTRTLPDGTVQTVQPSGVCNLGQAAYTSLQQFAVDGYASQPANFKNSYGYFLPSVNLKLGLSRDVIFRLAGSKVLTRPDFANIRPYVTYSLEPGSGTVTINAGNPDLKPATAWQFDATLEWYFGRVGQISVDAFYKTVDGFFYQSLVNRSVTNNGVTQNILARGPANYEGKGKIKGFEVAYQQTFDFLPSFLNGLGFNGNYTFIQSSGLPNSFLNGGTPSSTSTIAKGSLPLEGLSKHNINATLFYEKGPISLRAAYNWRSRFLLTAADVIFPYTSIFNDKTGQLDASAFINLNKYLKLGVQGVNLTNTTTKLLQAYKAGSNDLAPRSYFTNDRRYSVILRANY</sequence>
<dbReference type="RefSeq" id="WP_221234852.1">
    <property type="nucleotide sequence ID" value="NZ_JACIJK010000013.1"/>
</dbReference>
<dbReference type="GO" id="GO:0009279">
    <property type="term" value="C:cell outer membrane"/>
    <property type="evidence" value="ECO:0007669"/>
    <property type="project" value="UniProtKB-SubCell"/>
</dbReference>
<evidence type="ECO:0000256" key="1">
    <source>
        <dbReference type="ARBA" id="ARBA00004442"/>
    </source>
</evidence>
<comment type="subcellular location">
    <subcellularLocation>
        <location evidence="1 4">Cell outer membrane</location>
    </subcellularLocation>
</comment>
<evidence type="ECO:0000256" key="6">
    <source>
        <dbReference type="SAM" id="SignalP"/>
    </source>
</evidence>
<accession>A0A7W9BGD8</accession>
<proteinExistence type="inferred from homology"/>
<dbReference type="InterPro" id="IPR012910">
    <property type="entry name" value="Plug_dom"/>
</dbReference>
<dbReference type="PANTHER" id="PTHR40980:SF3">
    <property type="entry name" value="TONB-DEPENDENT RECEPTOR-LIKE BETA-BARREL DOMAIN-CONTAINING PROTEIN"/>
    <property type="match status" value="1"/>
</dbReference>
<dbReference type="InterPro" id="IPR000531">
    <property type="entry name" value="Beta-barrel_TonB"/>
</dbReference>
<dbReference type="Gene3D" id="2.170.130.10">
    <property type="entry name" value="TonB-dependent receptor, plug domain"/>
    <property type="match status" value="1"/>
</dbReference>
<evidence type="ECO:0000259" key="7">
    <source>
        <dbReference type="Pfam" id="PF00593"/>
    </source>
</evidence>
<dbReference type="SUPFAM" id="SSF56935">
    <property type="entry name" value="Porins"/>
    <property type="match status" value="1"/>
</dbReference>
<feature type="domain" description="TonB-dependent receptor-like beta-barrel" evidence="7">
    <location>
        <begin position="608"/>
        <end position="1147"/>
    </location>
</feature>
<feature type="signal peptide" evidence="6">
    <location>
        <begin position="1"/>
        <end position="40"/>
    </location>
</feature>
<dbReference type="Gene3D" id="2.40.170.20">
    <property type="entry name" value="TonB-dependent receptor, beta-barrel domain"/>
    <property type="match status" value="1"/>
</dbReference>
<dbReference type="InterPro" id="IPR010104">
    <property type="entry name" value="TonB_rcpt_bac"/>
</dbReference>
<evidence type="ECO:0000256" key="4">
    <source>
        <dbReference type="RuleBase" id="RU003357"/>
    </source>
</evidence>
<evidence type="ECO:0000313" key="9">
    <source>
        <dbReference type="EMBL" id="MBB5716673.1"/>
    </source>
</evidence>
<evidence type="ECO:0000313" key="10">
    <source>
        <dbReference type="Proteomes" id="UP000546200"/>
    </source>
</evidence>
<dbReference type="EMBL" id="JACIJK010000013">
    <property type="protein sequence ID" value="MBB5716673.1"/>
    <property type="molecule type" value="Genomic_DNA"/>
</dbReference>
<dbReference type="InterPro" id="IPR036942">
    <property type="entry name" value="Beta-barrel_TonB_sf"/>
</dbReference>
<keyword evidence="9" id="KW-0675">Receptor</keyword>
<feature type="region of interest" description="Disordered" evidence="5">
    <location>
        <begin position="44"/>
        <end position="95"/>
    </location>
</feature>
<dbReference type="InterPro" id="IPR037066">
    <property type="entry name" value="Plug_dom_sf"/>
</dbReference>
<dbReference type="AlphaFoldDB" id="A0A7W9BGD8"/>
<keyword evidence="4" id="KW-0798">TonB box</keyword>
<gene>
    <name evidence="9" type="ORF">FHS94_003545</name>
</gene>
<feature type="chain" id="PRO_5031439905" evidence="6">
    <location>
        <begin position="41"/>
        <end position="1185"/>
    </location>
</feature>
<keyword evidence="6" id="KW-0732">Signal</keyword>
<reference evidence="9 10" key="1">
    <citation type="submission" date="2020-08" db="EMBL/GenBank/DDBJ databases">
        <title>Genomic Encyclopedia of Type Strains, Phase IV (KMG-IV): sequencing the most valuable type-strain genomes for metagenomic binning, comparative biology and taxonomic classification.</title>
        <authorList>
            <person name="Goeker M."/>
        </authorList>
    </citation>
    <scope>NUCLEOTIDE SEQUENCE [LARGE SCALE GENOMIC DNA]</scope>
    <source>
        <strain evidence="9 10">DSM 100044</strain>
    </source>
</reference>
<dbReference type="NCBIfam" id="TIGR01782">
    <property type="entry name" value="TonB-Xanth-Caul"/>
    <property type="match status" value="1"/>
</dbReference>
<evidence type="ECO:0000256" key="3">
    <source>
        <dbReference type="ARBA" id="ARBA00023237"/>
    </source>
</evidence>
<keyword evidence="2 4" id="KW-0472">Membrane</keyword>
<feature type="compositionally biased region" description="Polar residues" evidence="5">
    <location>
        <begin position="44"/>
        <end position="61"/>
    </location>
</feature>
<feature type="domain" description="TonB-dependent receptor plug" evidence="8">
    <location>
        <begin position="114"/>
        <end position="225"/>
    </location>
</feature>
<dbReference type="PANTHER" id="PTHR40980">
    <property type="entry name" value="PLUG DOMAIN-CONTAINING PROTEIN"/>
    <property type="match status" value="1"/>
</dbReference>
<evidence type="ECO:0000256" key="5">
    <source>
        <dbReference type="SAM" id="MobiDB-lite"/>
    </source>
</evidence>
<keyword evidence="3" id="KW-0998">Cell outer membrane</keyword>
<comment type="similarity">
    <text evidence="4">Belongs to the TonB-dependent receptor family.</text>
</comment>
<protein>
    <submittedName>
        <fullName evidence="9">TonB-dependent receptor</fullName>
    </submittedName>
</protein>
<feature type="compositionally biased region" description="Low complexity" evidence="5">
    <location>
        <begin position="62"/>
        <end position="82"/>
    </location>
</feature>
<organism evidence="9 10">
    <name type="scientific">Sphingomonas aerophila</name>
    <dbReference type="NCBI Taxonomy" id="1344948"/>
    <lineage>
        <taxon>Bacteria</taxon>
        <taxon>Pseudomonadati</taxon>
        <taxon>Pseudomonadota</taxon>
        <taxon>Alphaproteobacteria</taxon>
        <taxon>Sphingomonadales</taxon>
        <taxon>Sphingomonadaceae</taxon>
        <taxon>Sphingomonas</taxon>
    </lineage>
</organism>
<keyword evidence="10" id="KW-1185">Reference proteome</keyword>
<comment type="caution">
    <text evidence="9">The sequence shown here is derived from an EMBL/GenBank/DDBJ whole genome shotgun (WGS) entry which is preliminary data.</text>
</comment>
<dbReference type="Pfam" id="PF00593">
    <property type="entry name" value="TonB_dep_Rec_b-barrel"/>
    <property type="match status" value="1"/>
</dbReference>
<name>A0A7W9BGD8_9SPHN</name>
<dbReference type="Pfam" id="PF07715">
    <property type="entry name" value="Plug"/>
    <property type="match status" value="1"/>
</dbReference>